<gene>
    <name evidence="3" type="ORF">HanXRQr2_Chr12g0522021</name>
</gene>
<evidence type="ECO:0000313" key="4">
    <source>
        <dbReference type="Proteomes" id="UP000215914"/>
    </source>
</evidence>
<dbReference type="SUPFAM" id="SSF54909">
    <property type="entry name" value="Dimeric alpha+beta barrel"/>
    <property type="match status" value="2"/>
</dbReference>
<evidence type="ECO:0000256" key="1">
    <source>
        <dbReference type="ARBA" id="ARBA00011738"/>
    </source>
</evidence>
<dbReference type="AlphaFoldDB" id="A0A9K3EMP6"/>
<name>A0A9K3EMP6_HELAN</name>
<feature type="domain" description="Stress-response A/B barrel" evidence="2">
    <location>
        <begin position="8"/>
        <end position="101"/>
    </location>
</feature>
<reference evidence="3" key="2">
    <citation type="submission" date="2020-06" db="EMBL/GenBank/DDBJ databases">
        <title>Helianthus annuus Genome sequencing and assembly Release 2.</title>
        <authorList>
            <person name="Gouzy J."/>
            <person name="Langlade N."/>
            <person name="Munos S."/>
        </authorList>
    </citation>
    <scope>NUCLEOTIDE SEQUENCE</scope>
    <source>
        <tissue evidence="3">Leaves</tissue>
    </source>
</reference>
<organism evidence="3 4">
    <name type="scientific">Helianthus annuus</name>
    <name type="common">Common sunflower</name>
    <dbReference type="NCBI Taxonomy" id="4232"/>
    <lineage>
        <taxon>Eukaryota</taxon>
        <taxon>Viridiplantae</taxon>
        <taxon>Streptophyta</taxon>
        <taxon>Embryophyta</taxon>
        <taxon>Tracheophyta</taxon>
        <taxon>Spermatophyta</taxon>
        <taxon>Magnoliopsida</taxon>
        <taxon>eudicotyledons</taxon>
        <taxon>Gunneridae</taxon>
        <taxon>Pentapetalae</taxon>
        <taxon>asterids</taxon>
        <taxon>campanulids</taxon>
        <taxon>Asterales</taxon>
        <taxon>Asteraceae</taxon>
        <taxon>Asteroideae</taxon>
        <taxon>Heliantheae alliance</taxon>
        <taxon>Heliantheae</taxon>
        <taxon>Helianthus</taxon>
    </lineage>
</organism>
<dbReference type="InterPro" id="IPR011008">
    <property type="entry name" value="Dimeric_a/b-barrel"/>
</dbReference>
<dbReference type="PANTHER" id="PTHR33178:SF3">
    <property type="entry name" value="STRESS-RESPONSE A_B BARREL DOMAIN-CONTAINING PROTEIN UP3"/>
    <property type="match status" value="1"/>
</dbReference>
<sequence>MSAHHQIVEHIVLLSVKPDADSTKVETMINEVNGLISLNFTLHLSVGKILRSTSTSPNFSHIIHCRYRSTDDLQAYNQHPEHLSVLKNTQPLLDDFMVVDFLSDGSRDSLKPGSAMRVTLLKLKEDLVEHEKGKLVEELKGQFKRTEEISVGESLPNEMSKGYSIGVIVVYPDLEAIDSDAELHKSKVKDFIESEMVVDYVVPLPSAAEH</sequence>
<dbReference type="EMBL" id="MNCJ02000327">
    <property type="protein sequence ID" value="KAF5776238.1"/>
    <property type="molecule type" value="Genomic_DNA"/>
</dbReference>
<comment type="caution">
    <text evidence="3">The sequence shown here is derived from an EMBL/GenBank/DDBJ whole genome shotgun (WGS) entry which is preliminary data.</text>
</comment>
<dbReference type="SMART" id="SM00886">
    <property type="entry name" value="Dabb"/>
    <property type="match status" value="2"/>
</dbReference>
<evidence type="ECO:0000313" key="3">
    <source>
        <dbReference type="EMBL" id="KAF5776238.1"/>
    </source>
</evidence>
<reference evidence="3" key="1">
    <citation type="journal article" date="2017" name="Nature">
        <title>The sunflower genome provides insights into oil metabolism, flowering and Asterid evolution.</title>
        <authorList>
            <person name="Badouin H."/>
            <person name="Gouzy J."/>
            <person name="Grassa C.J."/>
            <person name="Murat F."/>
            <person name="Staton S.E."/>
            <person name="Cottret L."/>
            <person name="Lelandais-Briere C."/>
            <person name="Owens G.L."/>
            <person name="Carrere S."/>
            <person name="Mayjonade B."/>
            <person name="Legrand L."/>
            <person name="Gill N."/>
            <person name="Kane N.C."/>
            <person name="Bowers J.E."/>
            <person name="Hubner S."/>
            <person name="Bellec A."/>
            <person name="Berard A."/>
            <person name="Berges H."/>
            <person name="Blanchet N."/>
            <person name="Boniface M.C."/>
            <person name="Brunel D."/>
            <person name="Catrice O."/>
            <person name="Chaidir N."/>
            <person name="Claudel C."/>
            <person name="Donnadieu C."/>
            <person name="Faraut T."/>
            <person name="Fievet G."/>
            <person name="Helmstetter N."/>
            <person name="King M."/>
            <person name="Knapp S.J."/>
            <person name="Lai Z."/>
            <person name="Le Paslier M.C."/>
            <person name="Lippi Y."/>
            <person name="Lorenzon L."/>
            <person name="Mandel J.R."/>
            <person name="Marage G."/>
            <person name="Marchand G."/>
            <person name="Marquand E."/>
            <person name="Bret-Mestries E."/>
            <person name="Morien E."/>
            <person name="Nambeesan S."/>
            <person name="Nguyen T."/>
            <person name="Pegot-Espagnet P."/>
            <person name="Pouilly N."/>
            <person name="Raftis F."/>
            <person name="Sallet E."/>
            <person name="Schiex T."/>
            <person name="Thomas J."/>
            <person name="Vandecasteele C."/>
            <person name="Vares D."/>
            <person name="Vear F."/>
            <person name="Vautrin S."/>
            <person name="Crespi M."/>
            <person name="Mangin B."/>
            <person name="Burke J.M."/>
            <person name="Salse J."/>
            <person name="Munos S."/>
            <person name="Vincourt P."/>
            <person name="Rieseberg L.H."/>
            <person name="Langlade N.B."/>
        </authorList>
    </citation>
    <scope>NUCLEOTIDE SEQUENCE</scope>
    <source>
        <tissue evidence="3">Leaves</tissue>
    </source>
</reference>
<dbReference type="PROSITE" id="PS51502">
    <property type="entry name" value="S_R_A_B_BARREL"/>
    <property type="match status" value="1"/>
</dbReference>
<keyword evidence="4" id="KW-1185">Reference proteome</keyword>
<dbReference type="PANTHER" id="PTHR33178">
    <property type="match status" value="1"/>
</dbReference>
<dbReference type="Gene3D" id="3.30.70.100">
    <property type="match status" value="2"/>
</dbReference>
<dbReference type="OrthoDB" id="42919at2759"/>
<dbReference type="InterPro" id="IPR044662">
    <property type="entry name" value="HS1/DABB1-like"/>
</dbReference>
<dbReference type="Pfam" id="PF07876">
    <property type="entry name" value="Dabb"/>
    <property type="match status" value="2"/>
</dbReference>
<proteinExistence type="predicted"/>
<accession>A0A9K3EMP6</accession>
<comment type="subunit">
    <text evidence="1">Homodimer.</text>
</comment>
<dbReference type="InterPro" id="IPR013097">
    <property type="entry name" value="Dabb"/>
</dbReference>
<dbReference type="Gramene" id="mRNA:HanXRQr2_Chr12g0522021">
    <property type="protein sequence ID" value="CDS:HanXRQr2_Chr12g0522021.1"/>
    <property type="gene ID" value="HanXRQr2_Chr12g0522021"/>
</dbReference>
<protein>
    <submittedName>
        <fullName evidence="3">Stress responsive alpha-beta barrel</fullName>
    </submittedName>
</protein>
<evidence type="ECO:0000259" key="2">
    <source>
        <dbReference type="PROSITE" id="PS51502"/>
    </source>
</evidence>
<dbReference type="Proteomes" id="UP000215914">
    <property type="component" value="Unassembled WGS sequence"/>
</dbReference>